<dbReference type="Pfam" id="PF23357">
    <property type="entry name" value="DUF7088"/>
    <property type="match status" value="1"/>
</dbReference>
<dbReference type="InterPro" id="IPR055396">
    <property type="entry name" value="DUF7088"/>
</dbReference>
<keyword evidence="1" id="KW-0812">Transmembrane</keyword>
<feature type="transmembrane region" description="Helical" evidence="1">
    <location>
        <begin position="16"/>
        <end position="37"/>
    </location>
</feature>
<proteinExistence type="predicted"/>
<keyword evidence="1" id="KW-0472">Membrane</keyword>
<dbReference type="InterPro" id="IPR019196">
    <property type="entry name" value="ABC_transp_unknown"/>
</dbReference>
<dbReference type="RefSeq" id="WP_207181017.1">
    <property type="nucleotide sequence ID" value="NZ_AP024480.1"/>
</dbReference>
<evidence type="ECO:0000259" key="3">
    <source>
        <dbReference type="Pfam" id="PF23357"/>
    </source>
</evidence>
<evidence type="ECO:0000313" key="5">
    <source>
        <dbReference type="Proteomes" id="UP000663623"/>
    </source>
</evidence>
<dbReference type="EMBL" id="AP024480">
    <property type="protein sequence ID" value="BCS80558.1"/>
    <property type="molecule type" value="Genomic_DNA"/>
</dbReference>
<sequence length="471" mass="54246">MKGKGLNKVRKQKNRIFIFSFSFIFLIGINLLSQLHLPEIDLTSNRFYTLSAVTHSFLKKLNTPVTIYVICKDTSKNFRLLEIVKQYQIHSQFVKVKYINPSKNGWILKKYEDSFNKIEDGSLIVELGNRYIIINRDNILDILVNPATNQEKILGVRIEEQLTYAIMSLTKESSVLIYELEGHGEKKLKDLGILNEIKLANYQIKSINLLSISQIPREAKVLLVMAPQVDLSEKEIEIIHNYLKSGGKAIFLIDVVNEKLTNFNRLFNRWGFELKQGILLNLEGTEDETFYIVPNYTSHKILKTVRKNNLNALFPFSQPIFETKIRKQNLVIEKILTTKSNTVFKGGMGAKIIEDPIFQKGDIRDTFCIGMTVSEKTNDITERKIVILGSAKFLQKDLVKVVRGNFSIFLSSLNWLVDQKELPYIEPKSLVTFYLTLTPFQSYVYTIIVVILIPLLIFSIGINIWIHRENA</sequence>
<name>A0ABM7NKD3_9FIRM</name>
<evidence type="ECO:0000313" key="4">
    <source>
        <dbReference type="EMBL" id="BCS80558.1"/>
    </source>
</evidence>
<keyword evidence="1" id="KW-1133">Transmembrane helix</keyword>
<reference evidence="4 5" key="1">
    <citation type="submission" date="2021-02" db="EMBL/GenBank/DDBJ databases">
        <title>Nitrogen-fixing ability and nitrogen fixation related genes of thermophilic fermentative bacteria in the genus Caldicellulosiruptor.</title>
        <authorList>
            <person name="Chen Y."/>
            <person name="Nishihara A."/>
            <person name="Haruta S."/>
        </authorList>
    </citation>
    <scope>NUCLEOTIDE SEQUENCE [LARGE SCALE GENOMIC DNA]</scope>
    <source>
        <strain evidence="4 5">YA01</strain>
    </source>
</reference>
<feature type="transmembrane region" description="Helical" evidence="1">
    <location>
        <begin position="443"/>
        <end position="466"/>
    </location>
</feature>
<protein>
    <recommendedName>
        <fullName evidence="6">ABC-type uncharacterized transport system domain-containing protein</fullName>
    </recommendedName>
</protein>
<organism evidence="4 5">
    <name type="scientific">Caldicellulosiruptor diazotrophicus</name>
    <dbReference type="NCBI Taxonomy" id="2806205"/>
    <lineage>
        <taxon>Bacteria</taxon>
        <taxon>Bacillati</taxon>
        <taxon>Bacillota</taxon>
        <taxon>Bacillota incertae sedis</taxon>
        <taxon>Caldicellulosiruptorales</taxon>
        <taxon>Caldicellulosiruptoraceae</taxon>
        <taxon>Caldicellulosiruptor</taxon>
    </lineage>
</organism>
<accession>A0ABM7NKD3</accession>
<dbReference type="Pfam" id="PF09822">
    <property type="entry name" value="ABC_transp_aux"/>
    <property type="match status" value="1"/>
</dbReference>
<dbReference type="Proteomes" id="UP000663623">
    <property type="component" value="Chromosome"/>
</dbReference>
<gene>
    <name evidence="4" type="ORF">CaldiYA01_05180</name>
</gene>
<evidence type="ECO:0000259" key="2">
    <source>
        <dbReference type="Pfam" id="PF09822"/>
    </source>
</evidence>
<feature type="domain" description="DUF7088" evidence="3">
    <location>
        <begin position="45"/>
        <end position="105"/>
    </location>
</feature>
<feature type="domain" description="ABC-type uncharacterised transport system" evidence="2">
    <location>
        <begin position="180"/>
        <end position="281"/>
    </location>
</feature>
<keyword evidence="5" id="KW-1185">Reference proteome</keyword>
<evidence type="ECO:0008006" key="6">
    <source>
        <dbReference type="Google" id="ProtNLM"/>
    </source>
</evidence>
<evidence type="ECO:0000256" key="1">
    <source>
        <dbReference type="SAM" id="Phobius"/>
    </source>
</evidence>